<dbReference type="Proteomes" id="UP001243375">
    <property type="component" value="Unassembled WGS sequence"/>
</dbReference>
<protein>
    <submittedName>
        <fullName evidence="1">Uncharacterized protein</fullName>
    </submittedName>
</protein>
<proteinExistence type="predicted"/>
<organism evidence="1 2">
    <name type="scientific">Naganishia vaughanmartiniae</name>
    <dbReference type="NCBI Taxonomy" id="1424756"/>
    <lineage>
        <taxon>Eukaryota</taxon>
        <taxon>Fungi</taxon>
        <taxon>Dikarya</taxon>
        <taxon>Basidiomycota</taxon>
        <taxon>Agaricomycotina</taxon>
        <taxon>Tremellomycetes</taxon>
        <taxon>Filobasidiales</taxon>
        <taxon>Filobasidiaceae</taxon>
        <taxon>Naganishia</taxon>
    </lineage>
</organism>
<evidence type="ECO:0000313" key="2">
    <source>
        <dbReference type="Proteomes" id="UP001243375"/>
    </source>
</evidence>
<sequence>MPDPLAEQPRQPQQPAVPSIVVQGESSTPTQPPPPTTSTPFTLRQPPPGRPVSFVAKSLVGDASASTSVQPPQQGKPADTDVPGTDVDMPGPSTTTTTTSHVNATEQRNGDLIEDMRVNADRERDKERGLFMLMGDSAPSLAQVRKGAVQRKAGKAGNCKEERSTWRWWTKIKWKKEETGTDEVRTQVKAWMKNGQRSDSDRGYLIDSAPLKTCEGGVAEGKKGKRGKGFACEQGEQVSNATSFSTGEARSSLMPQALLSTKKQKSKRPNTRYVVFRRP</sequence>
<gene>
    <name evidence="1" type="ORF">QFC22_001217</name>
</gene>
<accession>A0ACC2XGR7</accession>
<dbReference type="EMBL" id="JASBWU010000003">
    <property type="protein sequence ID" value="KAJ9123028.1"/>
    <property type="molecule type" value="Genomic_DNA"/>
</dbReference>
<evidence type="ECO:0000313" key="1">
    <source>
        <dbReference type="EMBL" id="KAJ9123028.1"/>
    </source>
</evidence>
<comment type="caution">
    <text evidence="1">The sequence shown here is derived from an EMBL/GenBank/DDBJ whole genome shotgun (WGS) entry which is preliminary data.</text>
</comment>
<keyword evidence="2" id="KW-1185">Reference proteome</keyword>
<name>A0ACC2XGR7_9TREE</name>
<reference evidence="1" key="1">
    <citation type="submission" date="2023-04" db="EMBL/GenBank/DDBJ databases">
        <title>Draft Genome sequencing of Naganishia species isolated from polar environments using Oxford Nanopore Technology.</title>
        <authorList>
            <person name="Leo P."/>
            <person name="Venkateswaran K."/>
        </authorList>
    </citation>
    <scope>NUCLEOTIDE SEQUENCE</scope>
    <source>
        <strain evidence="1">MNA-CCFEE 5425</strain>
    </source>
</reference>